<comment type="subcellular location">
    <subcellularLocation>
        <location evidence="1">Membrane</location>
        <topology evidence="1">Multi-pass membrane protein</topology>
    </subcellularLocation>
</comment>
<keyword evidence="3 5" id="KW-1133">Transmembrane helix</keyword>
<dbReference type="PANTHER" id="PTHR11785:SF512">
    <property type="entry name" value="SOBREMESA, ISOFORM B"/>
    <property type="match status" value="1"/>
</dbReference>
<dbReference type="GO" id="GO:0015179">
    <property type="term" value="F:L-amino acid transmembrane transporter activity"/>
    <property type="evidence" value="ECO:0007669"/>
    <property type="project" value="TreeGrafter"/>
</dbReference>
<feature type="transmembrane region" description="Helical" evidence="5">
    <location>
        <begin position="413"/>
        <end position="433"/>
    </location>
</feature>
<feature type="transmembrane region" description="Helical" evidence="5">
    <location>
        <begin position="288"/>
        <end position="308"/>
    </location>
</feature>
<evidence type="ECO:0000313" key="6">
    <source>
        <dbReference type="EMBL" id="PTN78117.1"/>
    </source>
</evidence>
<dbReference type="PANTHER" id="PTHR11785">
    <property type="entry name" value="AMINO ACID TRANSPORTER"/>
    <property type="match status" value="1"/>
</dbReference>
<feature type="transmembrane region" description="Helical" evidence="5">
    <location>
        <begin position="445"/>
        <end position="466"/>
    </location>
</feature>
<protein>
    <submittedName>
        <fullName evidence="6">Amino acid permease</fullName>
    </submittedName>
</protein>
<feature type="transmembrane region" description="Helical" evidence="5">
    <location>
        <begin position="183"/>
        <end position="202"/>
    </location>
</feature>
<feature type="transmembrane region" description="Helical" evidence="5">
    <location>
        <begin position="249"/>
        <end position="268"/>
    </location>
</feature>
<feature type="transmembrane region" description="Helical" evidence="5">
    <location>
        <begin position="328"/>
        <end position="351"/>
    </location>
</feature>
<dbReference type="Proteomes" id="UP000244140">
    <property type="component" value="Unassembled WGS sequence"/>
</dbReference>
<dbReference type="AlphaFoldDB" id="A0A855U9T0"/>
<feature type="transmembrane region" description="Helical" evidence="5">
    <location>
        <begin position="99"/>
        <end position="118"/>
    </location>
</feature>
<evidence type="ECO:0000313" key="7">
    <source>
        <dbReference type="Proteomes" id="UP000244140"/>
    </source>
</evidence>
<feature type="transmembrane region" description="Helical" evidence="5">
    <location>
        <begin position="214"/>
        <end position="237"/>
    </location>
</feature>
<dbReference type="Gene3D" id="1.20.1740.10">
    <property type="entry name" value="Amino acid/polyamine transporter I"/>
    <property type="match status" value="1"/>
</dbReference>
<keyword evidence="2 5" id="KW-0812">Transmembrane</keyword>
<organism evidence="6 7">
    <name type="scientific">Enterococcus faecalis</name>
    <name type="common">Streptococcus faecalis</name>
    <dbReference type="NCBI Taxonomy" id="1351"/>
    <lineage>
        <taxon>Bacteria</taxon>
        <taxon>Bacillati</taxon>
        <taxon>Bacillota</taxon>
        <taxon>Bacilli</taxon>
        <taxon>Lactobacillales</taxon>
        <taxon>Enterococcaceae</taxon>
        <taxon>Enterococcus</taxon>
    </lineage>
</organism>
<feature type="transmembrane region" description="Helical" evidence="5">
    <location>
        <begin position="472"/>
        <end position="490"/>
    </location>
</feature>
<dbReference type="EMBL" id="PZZH01000001">
    <property type="protein sequence ID" value="PTN78117.1"/>
    <property type="molecule type" value="Genomic_DNA"/>
</dbReference>
<dbReference type="Pfam" id="PF13520">
    <property type="entry name" value="AA_permease_2"/>
    <property type="match status" value="1"/>
</dbReference>
<sequence>MTNFLFVVFKLEILKEIAILKRDRHRIFHENSYYFRYLFKKVEILLRFFSLNEMRESMEKKQLKREITTFGALSTVMGTVIGAGVFFKAASVVGHAQSASLAIFAWVLGGALTICAGLTSAELATAIPETGGAVKYIEYTYGKLAGFLLGWAQSIIYYPANISALSIIFSTQLINLFHLSANLLIPIAILAGTSITIINLLGTKIASLVQSTTLVVKLIPIALISLVGLFTPGQVAVSLFPVETTANTGFLVAFSGALVATMFAYDGWLGVGNVAGEMKRPERDLPKAIIFGLLLITLIYALINFVFLKTLPIEQIAGNLNAASDASVAIFGPIGGKIVTIGILISVYGALNGYTMTGIRIPYALALDNLMPFSRQFQKLSKRFVVPYVAGIFQLAVAIIMMFFGTFDLLTDMLVFVMWLFNLLIFLAVFILRKREPELKRPYKVPGYPIIPIIASLGGIFILVTTSITQPILALIGIGITLLGIPVYLVNKQKTKPKT</sequence>
<evidence type="ECO:0000256" key="4">
    <source>
        <dbReference type="ARBA" id="ARBA00023136"/>
    </source>
</evidence>
<feature type="transmembrane region" description="Helical" evidence="5">
    <location>
        <begin position="67"/>
        <end position="87"/>
    </location>
</feature>
<evidence type="ECO:0000256" key="1">
    <source>
        <dbReference type="ARBA" id="ARBA00004141"/>
    </source>
</evidence>
<dbReference type="GO" id="GO:0016020">
    <property type="term" value="C:membrane"/>
    <property type="evidence" value="ECO:0007669"/>
    <property type="project" value="UniProtKB-SubCell"/>
</dbReference>
<dbReference type="InterPro" id="IPR002293">
    <property type="entry name" value="AA/rel_permease1"/>
</dbReference>
<evidence type="ECO:0000256" key="5">
    <source>
        <dbReference type="SAM" id="Phobius"/>
    </source>
</evidence>
<comment type="caution">
    <text evidence="6">The sequence shown here is derived from an EMBL/GenBank/DDBJ whole genome shotgun (WGS) entry which is preliminary data.</text>
</comment>
<name>A0A855U9T0_ENTFL</name>
<accession>A0A855U9T0</accession>
<feature type="transmembrane region" description="Helical" evidence="5">
    <location>
        <begin position="385"/>
        <end position="407"/>
    </location>
</feature>
<gene>
    <name evidence="6" type="ORF">DAI13_10285</name>
</gene>
<feature type="transmembrane region" description="Helical" evidence="5">
    <location>
        <begin position="155"/>
        <end position="177"/>
    </location>
</feature>
<reference evidence="6 7" key="1">
    <citation type="submission" date="2018-04" db="EMBL/GenBank/DDBJ databases">
        <authorList>
            <person name="Van Tyne D."/>
        </authorList>
    </citation>
    <scope>NUCLEOTIDE SEQUENCE [LARGE SCALE GENOMIC DNA]</scope>
    <source>
        <strain evidence="6 7">B2535</strain>
    </source>
</reference>
<proteinExistence type="predicted"/>
<evidence type="ECO:0000256" key="2">
    <source>
        <dbReference type="ARBA" id="ARBA00022692"/>
    </source>
</evidence>
<keyword evidence="4 5" id="KW-0472">Membrane</keyword>
<dbReference type="InterPro" id="IPR050598">
    <property type="entry name" value="AminoAcid_Transporter"/>
</dbReference>
<dbReference type="PIRSF" id="PIRSF006060">
    <property type="entry name" value="AA_transporter"/>
    <property type="match status" value="1"/>
</dbReference>
<evidence type="ECO:0000256" key="3">
    <source>
        <dbReference type="ARBA" id="ARBA00022989"/>
    </source>
</evidence>